<feature type="region of interest" description="Disordered" evidence="1">
    <location>
        <begin position="1"/>
        <end position="22"/>
    </location>
</feature>
<name>A0A150M692_9BACI</name>
<dbReference type="STRING" id="301148.B4135_0824"/>
<reference evidence="2 3" key="1">
    <citation type="submission" date="2016-01" db="EMBL/GenBank/DDBJ databases">
        <title>Draft Genome Sequences of Seven Thermophilic Sporeformers Isolated from Foods.</title>
        <authorList>
            <person name="Berendsen E.M."/>
            <person name="Wells-Bennik M.H."/>
            <person name="Krawcyk A.O."/>
            <person name="De Jong A."/>
            <person name="Holsappel S."/>
            <person name="Eijlander R.T."/>
            <person name="Kuipers O.P."/>
        </authorList>
    </citation>
    <scope>NUCLEOTIDE SEQUENCE [LARGE SCALE GENOMIC DNA]</scope>
    <source>
        <strain evidence="2 3">B4135</strain>
    </source>
</reference>
<proteinExistence type="predicted"/>
<protein>
    <submittedName>
        <fullName evidence="2">Uncharacterized protein</fullName>
    </submittedName>
</protein>
<evidence type="ECO:0000313" key="3">
    <source>
        <dbReference type="Proteomes" id="UP000075683"/>
    </source>
</evidence>
<evidence type="ECO:0000256" key="1">
    <source>
        <dbReference type="SAM" id="MobiDB-lite"/>
    </source>
</evidence>
<gene>
    <name evidence="2" type="ORF">B4135_0824</name>
</gene>
<dbReference type="EMBL" id="LQYT01000037">
    <property type="protein sequence ID" value="KYD19925.1"/>
    <property type="molecule type" value="Genomic_DNA"/>
</dbReference>
<sequence>MAGFPGEGRARERKTAVPCGGMPVSPAYKNGNGLYNLDPACGKVPVSPAPRFLRTRVRLARPRRSFSAAPFFNDPRKKKRLPFPFL</sequence>
<dbReference type="AlphaFoldDB" id="A0A150M692"/>
<evidence type="ECO:0000313" key="2">
    <source>
        <dbReference type="EMBL" id="KYD19925.1"/>
    </source>
</evidence>
<comment type="caution">
    <text evidence="2">The sequence shown here is derived from an EMBL/GenBank/DDBJ whole genome shotgun (WGS) entry which is preliminary data.</text>
</comment>
<organism evidence="2 3">
    <name type="scientific">Caldibacillus debilis</name>
    <dbReference type="NCBI Taxonomy" id="301148"/>
    <lineage>
        <taxon>Bacteria</taxon>
        <taxon>Bacillati</taxon>
        <taxon>Bacillota</taxon>
        <taxon>Bacilli</taxon>
        <taxon>Bacillales</taxon>
        <taxon>Bacillaceae</taxon>
        <taxon>Caldibacillus</taxon>
    </lineage>
</organism>
<dbReference type="Proteomes" id="UP000075683">
    <property type="component" value="Unassembled WGS sequence"/>
</dbReference>
<accession>A0A150M692</accession>